<dbReference type="RefSeq" id="WP_116115354.1">
    <property type="nucleotide sequence ID" value="NZ_CP091196.1"/>
</dbReference>
<keyword evidence="3" id="KW-1185">Reference proteome</keyword>
<evidence type="ECO:0000313" key="3">
    <source>
        <dbReference type="Proteomes" id="UP000830158"/>
    </source>
</evidence>
<dbReference type="EMBL" id="CP091196">
    <property type="protein sequence ID" value="UQS24716.1"/>
    <property type="molecule type" value="Genomic_DNA"/>
</dbReference>
<evidence type="ECO:0000256" key="1">
    <source>
        <dbReference type="SAM" id="MobiDB-lite"/>
    </source>
</evidence>
<dbReference type="InterPro" id="IPR004401">
    <property type="entry name" value="YbaB/EbfC"/>
</dbReference>
<feature type="compositionally biased region" description="Low complexity" evidence="1">
    <location>
        <begin position="103"/>
        <end position="119"/>
    </location>
</feature>
<organism evidence="2 3">
    <name type="scientific">Amycolatopsis thermalba</name>
    <dbReference type="NCBI Taxonomy" id="944492"/>
    <lineage>
        <taxon>Bacteria</taxon>
        <taxon>Bacillati</taxon>
        <taxon>Actinomycetota</taxon>
        <taxon>Actinomycetes</taxon>
        <taxon>Pseudonocardiales</taxon>
        <taxon>Pseudonocardiaceae</taxon>
        <taxon>Amycolatopsis</taxon>
    </lineage>
</organism>
<proteinExistence type="predicted"/>
<dbReference type="Gene3D" id="3.30.1310.10">
    <property type="entry name" value="Nucleoid-associated protein YbaB-like domain"/>
    <property type="match status" value="1"/>
</dbReference>
<dbReference type="Proteomes" id="UP000830158">
    <property type="component" value="Chromosome"/>
</dbReference>
<sequence>MELPTIDHEARRASYRRLRDDLLEIRARIADVTATADSPDGLISATVAGRGELTELHLDPRLFRSPDSKALAASILDTIRDAVDDSREQITEITREYLPPGAPGRNVPRPPAGGRARPSVGGGESRGNGRRIQ</sequence>
<gene>
    <name evidence="2" type="ORF">L1857_18765</name>
</gene>
<accession>A0ABY4NXB1</accession>
<reference evidence="2" key="1">
    <citation type="submission" date="2022-01" db="EMBL/GenBank/DDBJ databases">
        <title>PSI-footprinting approach for the identification of protein synthesis inhibitor producers.</title>
        <authorList>
            <person name="Handel F."/>
            <person name="Kulik A."/>
            <person name="Wex K.W."/>
            <person name="Berscheid A."/>
            <person name="Saur J.S."/>
            <person name="Winkler A."/>
            <person name="Wibberg D."/>
            <person name="Kalinowski J."/>
            <person name="Broetz-Oesterhelt H."/>
            <person name="Mast Y."/>
        </authorList>
    </citation>
    <scope>NUCLEOTIDE SEQUENCE</scope>
    <source>
        <strain evidence="2">KNN 49.3e</strain>
    </source>
</reference>
<feature type="region of interest" description="Disordered" evidence="1">
    <location>
        <begin position="93"/>
        <end position="133"/>
    </location>
</feature>
<protein>
    <submittedName>
        <fullName evidence="2">YbaB/EbfC family nucleoid-associated protein</fullName>
    </submittedName>
</protein>
<dbReference type="Pfam" id="PF02575">
    <property type="entry name" value="YbaB_DNA_bd"/>
    <property type="match status" value="1"/>
</dbReference>
<name>A0ABY4NXB1_9PSEU</name>
<dbReference type="InterPro" id="IPR036894">
    <property type="entry name" value="YbaB-like_sf"/>
</dbReference>
<evidence type="ECO:0000313" key="2">
    <source>
        <dbReference type="EMBL" id="UQS24716.1"/>
    </source>
</evidence>
<dbReference type="SUPFAM" id="SSF82607">
    <property type="entry name" value="YbaB-like"/>
    <property type="match status" value="1"/>
</dbReference>